<gene>
    <name evidence="6" type="ORF">MSL71_44330</name>
</gene>
<keyword evidence="2 5" id="KW-0812">Transmembrane</keyword>
<evidence type="ECO:0000256" key="2">
    <source>
        <dbReference type="ARBA" id="ARBA00022692"/>
    </source>
</evidence>
<protein>
    <recommendedName>
        <fullName evidence="5">Probable membrane transporter protein</fullName>
    </recommendedName>
</protein>
<feature type="transmembrane region" description="Helical" evidence="5">
    <location>
        <begin position="241"/>
        <end position="262"/>
    </location>
</feature>
<dbReference type="EMBL" id="CAADHO010000011">
    <property type="protein sequence ID" value="VFQ46763.1"/>
    <property type="molecule type" value="Genomic_DNA"/>
</dbReference>
<dbReference type="InterPro" id="IPR002781">
    <property type="entry name" value="TM_pro_TauE-like"/>
</dbReference>
<feature type="transmembrane region" description="Helical" evidence="5">
    <location>
        <begin position="172"/>
        <end position="199"/>
    </location>
</feature>
<evidence type="ECO:0000256" key="3">
    <source>
        <dbReference type="ARBA" id="ARBA00022989"/>
    </source>
</evidence>
<comment type="subcellular location">
    <subcellularLocation>
        <location evidence="5">Cell membrane</location>
        <topology evidence="5">Multi-pass membrane protein</topology>
    </subcellularLocation>
    <subcellularLocation>
        <location evidence="1">Membrane</location>
        <topology evidence="1">Multi-pass membrane protein</topology>
    </subcellularLocation>
</comment>
<accession>A0A4U8YYX2</accession>
<keyword evidence="7" id="KW-1185">Reference proteome</keyword>
<evidence type="ECO:0000313" key="7">
    <source>
        <dbReference type="Proteomes" id="UP000507962"/>
    </source>
</evidence>
<dbReference type="GO" id="GO:0005886">
    <property type="term" value="C:plasma membrane"/>
    <property type="evidence" value="ECO:0007669"/>
    <property type="project" value="UniProtKB-SubCell"/>
</dbReference>
<keyword evidence="5" id="KW-1003">Cell membrane</keyword>
<feature type="transmembrane region" description="Helical" evidence="5">
    <location>
        <begin position="13"/>
        <end position="38"/>
    </location>
</feature>
<feature type="transmembrane region" description="Helical" evidence="5">
    <location>
        <begin position="205"/>
        <end position="229"/>
    </location>
</feature>
<reference evidence="6 7" key="1">
    <citation type="submission" date="2019-03" db="EMBL/GenBank/DDBJ databases">
        <authorList>
            <person name="Nijsse B."/>
        </authorList>
    </citation>
    <scope>NUCLEOTIDE SEQUENCE [LARGE SCALE GENOMIC DNA]</scope>
    <source>
        <strain evidence="6">Desulfoluna butyratoxydans MSL71</strain>
    </source>
</reference>
<dbReference type="RefSeq" id="WP_180145144.1">
    <property type="nucleotide sequence ID" value="NZ_CAADHO010000011.1"/>
</dbReference>
<evidence type="ECO:0000256" key="4">
    <source>
        <dbReference type="ARBA" id="ARBA00023136"/>
    </source>
</evidence>
<proteinExistence type="inferred from homology"/>
<dbReference type="Pfam" id="PF01925">
    <property type="entry name" value="TauE"/>
    <property type="match status" value="1"/>
</dbReference>
<dbReference type="AlphaFoldDB" id="A0A4U8YYX2"/>
<keyword evidence="3 5" id="KW-1133">Transmembrane helix</keyword>
<dbReference type="PANTHER" id="PTHR43483">
    <property type="entry name" value="MEMBRANE TRANSPORTER PROTEIN HI_0806-RELATED"/>
    <property type="match status" value="1"/>
</dbReference>
<feature type="transmembrane region" description="Helical" evidence="5">
    <location>
        <begin position="78"/>
        <end position="102"/>
    </location>
</feature>
<evidence type="ECO:0000313" key="6">
    <source>
        <dbReference type="EMBL" id="VFQ46763.1"/>
    </source>
</evidence>
<dbReference type="PANTHER" id="PTHR43483:SF3">
    <property type="entry name" value="MEMBRANE TRANSPORTER PROTEIN HI_0806-RELATED"/>
    <property type="match status" value="1"/>
</dbReference>
<organism evidence="6 7">
    <name type="scientific">Desulfoluna butyratoxydans</name>
    <dbReference type="NCBI Taxonomy" id="231438"/>
    <lineage>
        <taxon>Bacteria</taxon>
        <taxon>Pseudomonadati</taxon>
        <taxon>Thermodesulfobacteriota</taxon>
        <taxon>Desulfobacteria</taxon>
        <taxon>Desulfobacterales</taxon>
        <taxon>Desulfolunaceae</taxon>
        <taxon>Desulfoluna</taxon>
    </lineage>
</organism>
<sequence>MLFETAGVHVAPWIPPVVAFGVSFITSMAGLSGAFLLLPFQMSVLGYVHPSVSATNQLFNIVAIPSGVWRFIKEGRMVWPLTLVVVVGTMPGVILGALIRVLYLPDPLHFKMFVGMVLLYIGFRMVRQLLDTRGKEPKTEEGSDFKTTVLFWNLREMAYTFRGRTHRFSVPGISFMSFVVGIIGGIYGIGGGAIIAPFFVSFYRLPVHTIAGATLMGTFVTSVTGVLFYQGMAPFFPAMHIAPDWGLGLLFGLGGIAGIYMGARCQKYMPERGLKWLLCIVLAGTAGKYIVEFILYVRP</sequence>
<dbReference type="Proteomes" id="UP000507962">
    <property type="component" value="Unassembled WGS sequence"/>
</dbReference>
<evidence type="ECO:0000256" key="5">
    <source>
        <dbReference type="RuleBase" id="RU363041"/>
    </source>
</evidence>
<comment type="similarity">
    <text evidence="5">Belongs to the 4-toluene sulfonate uptake permease (TSUP) (TC 2.A.102) family.</text>
</comment>
<evidence type="ECO:0000256" key="1">
    <source>
        <dbReference type="ARBA" id="ARBA00004141"/>
    </source>
</evidence>
<feature type="transmembrane region" description="Helical" evidence="5">
    <location>
        <begin position="274"/>
        <end position="297"/>
    </location>
</feature>
<name>A0A4U8YYX2_9BACT</name>
<keyword evidence="4 5" id="KW-0472">Membrane</keyword>